<dbReference type="PANTHER" id="PTHR12670">
    <property type="entry name" value="CERAMIDASE"/>
    <property type="match status" value="1"/>
</dbReference>
<feature type="domain" description="Neutral/alkaline non-lysosomal ceramidase N-terminal" evidence="5">
    <location>
        <begin position="117"/>
        <end position="332"/>
    </location>
</feature>
<keyword evidence="3" id="KW-0746">Sphingolipid metabolism</keyword>
<dbReference type="AlphaFoldDB" id="A6FZS3"/>
<feature type="region of interest" description="Disordered" evidence="4">
    <location>
        <begin position="11"/>
        <end position="78"/>
    </location>
</feature>
<feature type="active site" description="Nucleophile" evidence="1">
    <location>
        <position position="330"/>
    </location>
</feature>
<dbReference type="InterPro" id="IPR038445">
    <property type="entry name" value="NCDase_C_sf"/>
</dbReference>
<comment type="caution">
    <text evidence="6">The sequence shown here is derived from an EMBL/GenBank/DDBJ whole genome shotgun (WGS) entry which is preliminary data.</text>
</comment>
<dbReference type="GO" id="GO:0046512">
    <property type="term" value="P:sphingosine biosynthetic process"/>
    <property type="evidence" value="ECO:0007669"/>
    <property type="project" value="TreeGrafter"/>
</dbReference>
<dbReference type="InterPro" id="IPR006823">
    <property type="entry name" value="Ceramidase_alk"/>
</dbReference>
<dbReference type="Gene3D" id="2.60.40.2300">
    <property type="entry name" value="Neutral/alkaline non-lysosomal ceramidase, C-terminal domain"/>
    <property type="match status" value="1"/>
</dbReference>
<dbReference type="GO" id="GO:0017040">
    <property type="term" value="F:N-acylsphingosine amidohydrolase activity"/>
    <property type="evidence" value="ECO:0007669"/>
    <property type="project" value="UniProtKB-UniRule"/>
</dbReference>
<evidence type="ECO:0000256" key="2">
    <source>
        <dbReference type="PIRSR" id="PIRSR606823-2"/>
    </source>
</evidence>
<evidence type="ECO:0000256" key="4">
    <source>
        <dbReference type="SAM" id="MobiDB-lite"/>
    </source>
</evidence>
<evidence type="ECO:0000313" key="6">
    <source>
        <dbReference type="EMBL" id="EDM80879.1"/>
    </source>
</evidence>
<reference evidence="6 7" key="1">
    <citation type="submission" date="2007-06" db="EMBL/GenBank/DDBJ databases">
        <authorList>
            <person name="Shimkets L."/>
            <person name="Ferriera S."/>
            <person name="Johnson J."/>
            <person name="Kravitz S."/>
            <person name="Beeson K."/>
            <person name="Sutton G."/>
            <person name="Rogers Y.-H."/>
            <person name="Friedman R."/>
            <person name="Frazier M."/>
            <person name="Venter J.C."/>
        </authorList>
    </citation>
    <scope>NUCLEOTIDE SEQUENCE [LARGE SCALE GENOMIC DNA]</scope>
    <source>
        <strain evidence="6 7">SIR-1</strain>
    </source>
</reference>
<proteinExistence type="inferred from homology"/>
<comment type="catalytic activity">
    <reaction evidence="3">
        <text>an N-acylsphing-4-enine + H2O = sphing-4-enine + a fatty acid</text>
        <dbReference type="Rhea" id="RHEA:20856"/>
        <dbReference type="ChEBI" id="CHEBI:15377"/>
        <dbReference type="ChEBI" id="CHEBI:28868"/>
        <dbReference type="ChEBI" id="CHEBI:52639"/>
        <dbReference type="ChEBI" id="CHEBI:57756"/>
        <dbReference type="EC" id="3.5.1.23"/>
    </reaction>
</comment>
<keyword evidence="3" id="KW-0378">Hydrolase</keyword>
<dbReference type="GO" id="GO:0046514">
    <property type="term" value="P:ceramide catabolic process"/>
    <property type="evidence" value="ECO:0007669"/>
    <property type="project" value="InterPro"/>
</dbReference>
<gene>
    <name evidence="6" type="ORF">PPSIR1_28253</name>
</gene>
<keyword evidence="2" id="KW-0479">Metal-binding</keyword>
<dbReference type="GO" id="GO:0016020">
    <property type="term" value="C:membrane"/>
    <property type="evidence" value="ECO:0007669"/>
    <property type="project" value="GOC"/>
</dbReference>
<dbReference type="GO" id="GO:0005576">
    <property type="term" value="C:extracellular region"/>
    <property type="evidence" value="ECO:0007669"/>
    <property type="project" value="TreeGrafter"/>
</dbReference>
<dbReference type="GO" id="GO:0042759">
    <property type="term" value="P:long-chain fatty acid biosynthetic process"/>
    <property type="evidence" value="ECO:0007669"/>
    <property type="project" value="TreeGrafter"/>
</dbReference>
<dbReference type="Pfam" id="PF04734">
    <property type="entry name" value="Ceramidase_alk"/>
    <property type="match status" value="1"/>
</dbReference>
<name>A6FZS3_9BACT</name>
<dbReference type="GO" id="GO:0046872">
    <property type="term" value="F:metal ion binding"/>
    <property type="evidence" value="ECO:0007669"/>
    <property type="project" value="UniProtKB-KW"/>
</dbReference>
<sequence length="834" mass="89518">MLLALASLALSPGCGDDGVSATADGTDGSTDDEVGETTTSGEDTSDTSTEGSTTEAETETETDSSEDTTTGGPATPLQAGVAMRPLHYPVGISLAGYGGRVGGINTAWSGLFWGTKGFYSYPTIKAMVLDDGEGDRVILMKTPMMSGESGVTDAVAAKYMELYGEDIAGRVIWGGTHSHHAHGRYWRLPDIFGAVGADTADEEVIDLIATEFAMTIKEAADAMGDAEFGWTTLDDWDPDDKVYGDRRGENDPTYGKDPRLTVLGLRRPDGTPLAALFNFAMHGISVAYENELLSEDAPGAVELAFEEYFFEQTGEPIFGLFSQAGAGDASPRGGFLGHDPATQRMEMIGTVASPVIFDAYQNLDWTDDPDIDVASRRVDLTYEKFGYHRNGEFSGELFDLLPIDYTWGGWQCTGVAGDNDPNTSMEGLPKQCIPVDTLLIGNDVPHAEVHQTYLSVAKVGSMVISTIPGEPNYSLVKYARDEFAALMDQEGIPVGPEGLELMVWGYSQDHLLYFSAPDDWYQGGYEAEMSLWGPFGGSFMVDTTTAVLADMLAGQAGDVVLVEESPSLASPGGFTPRAYEFSQNVGEVVGQVDPERQRTEVARFRFGGGDPSIGAPNVRLQVDDGEGFVDVPHPAGFAGMAYDNSRAAMITRYDPDPAPNGQVLSGREHEWYVDWEVPADWPAGTYRFVASGPWWNASEVVDYEAVGLPFAVTQHQSAALTANLSDASTLNLTLILDEPEYVEDGSTPEQGWILHDAWHGPGEGIHVRAPLSLQFTVDGALQPEVYAAEYDAEADLYVFDFGQTGIDANASVEVEAWLAEDLEPAVVGAPVSGP</sequence>
<feature type="compositionally biased region" description="Low complexity" evidence="4">
    <location>
        <begin position="36"/>
        <end position="55"/>
    </location>
</feature>
<dbReference type="EC" id="3.5.1.23" evidence="3"/>
<organism evidence="6 7">
    <name type="scientific">Plesiocystis pacifica SIR-1</name>
    <dbReference type="NCBI Taxonomy" id="391625"/>
    <lineage>
        <taxon>Bacteria</taxon>
        <taxon>Pseudomonadati</taxon>
        <taxon>Myxococcota</taxon>
        <taxon>Polyangia</taxon>
        <taxon>Nannocystales</taxon>
        <taxon>Nannocystaceae</taxon>
        <taxon>Plesiocystis</taxon>
    </lineage>
</organism>
<dbReference type="EMBL" id="ABCS01000007">
    <property type="protein sequence ID" value="EDM80879.1"/>
    <property type="molecule type" value="Genomic_DNA"/>
</dbReference>
<feature type="binding site" evidence="2">
    <location>
        <position position="282"/>
    </location>
    <ligand>
        <name>Zn(2+)</name>
        <dbReference type="ChEBI" id="CHEBI:29105"/>
    </ligand>
</feature>
<keyword evidence="2" id="KW-0862">Zinc</keyword>
<protein>
    <recommendedName>
        <fullName evidence="3">Neutral ceramidase</fullName>
        <ecNumber evidence="3">3.5.1.23</ecNumber>
    </recommendedName>
</protein>
<comment type="cofactor">
    <cofactor evidence="2">
        <name>Zn(2+)</name>
        <dbReference type="ChEBI" id="CHEBI:29105"/>
    </cofactor>
    <text evidence="2">Binds 1 zinc ion per subunit.</text>
</comment>
<dbReference type="InterPro" id="IPR031329">
    <property type="entry name" value="NEUT/ALK_ceramidase_N"/>
</dbReference>
<dbReference type="STRING" id="391625.PPSIR1_28253"/>
<evidence type="ECO:0000259" key="5">
    <source>
        <dbReference type="Pfam" id="PF04734"/>
    </source>
</evidence>
<evidence type="ECO:0000313" key="7">
    <source>
        <dbReference type="Proteomes" id="UP000005801"/>
    </source>
</evidence>
<evidence type="ECO:0000256" key="3">
    <source>
        <dbReference type="RuleBase" id="RU366019"/>
    </source>
</evidence>
<comment type="similarity">
    <text evidence="3">Belongs to the neutral ceramidase family.</text>
</comment>
<dbReference type="Proteomes" id="UP000005801">
    <property type="component" value="Unassembled WGS sequence"/>
</dbReference>
<evidence type="ECO:0000256" key="1">
    <source>
        <dbReference type="PIRSR" id="PIRSR606823-1"/>
    </source>
</evidence>
<dbReference type="PANTHER" id="PTHR12670:SF1">
    <property type="entry name" value="NEUTRAL CERAMIDASE"/>
    <property type="match status" value="1"/>
</dbReference>
<feature type="binding site" evidence="2">
    <location>
        <position position="177"/>
    </location>
    <ligand>
        <name>Zn(2+)</name>
        <dbReference type="ChEBI" id="CHEBI:29105"/>
    </ligand>
</feature>
<feature type="compositionally biased region" description="Acidic residues" evidence="4">
    <location>
        <begin position="56"/>
        <end position="66"/>
    </location>
</feature>
<keyword evidence="3" id="KW-0443">Lipid metabolism</keyword>
<accession>A6FZS3</accession>
<keyword evidence="7" id="KW-1185">Reference proteome</keyword>